<accession>A0A1L8MKB1</accession>
<dbReference type="OrthoDB" id="9798081at2"/>
<feature type="domain" description="N-acetyltransferase" evidence="1">
    <location>
        <begin position="19"/>
        <end position="174"/>
    </location>
</feature>
<name>A0A1L8MKB1_9STRE</name>
<dbReference type="GO" id="GO:0016747">
    <property type="term" value="F:acyltransferase activity, transferring groups other than amino-acyl groups"/>
    <property type="evidence" value="ECO:0007669"/>
    <property type="project" value="InterPro"/>
</dbReference>
<dbReference type="Proteomes" id="UP000182015">
    <property type="component" value="Unassembled WGS sequence"/>
</dbReference>
<proteinExistence type="predicted"/>
<dbReference type="AlphaFoldDB" id="A0A1L8MKB1"/>
<dbReference type="PROSITE" id="PS51186">
    <property type="entry name" value="GNAT"/>
    <property type="match status" value="1"/>
</dbReference>
<dbReference type="Gene3D" id="3.40.630.30">
    <property type="match status" value="1"/>
</dbReference>
<dbReference type="Pfam" id="PF13302">
    <property type="entry name" value="Acetyltransf_3"/>
    <property type="match status" value="1"/>
</dbReference>
<dbReference type="RefSeq" id="WP_071794257.1">
    <property type="nucleotide sequence ID" value="NZ_LZDD01000003.1"/>
</dbReference>
<keyword evidence="2" id="KW-0808">Transferase</keyword>
<dbReference type="STRING" id="1856638.A9Q68_08305"/>
<dbReference type="InterPro" id="IPR051531">
    <property type="entry name" value="N-acetyltransferase"/>
</dbReference>
<sequence>MEIKSERLLLRPISIKDLMTTHAYASDREANTYMLNLPNDTLQQTENFLKGCEDNWKSFNQEVFQLDFAIIFDGKHVGGISLSKEAGPEAEIGWILNRHYWQKGIAFEAAKTLMDYFTKNYQIKHYIAHCDSQNKASYALMEKLGMTRVSVAGGRFNKGSQSESQEYLYELKIGREK</sequence>
<dbReference type="EMBL" id="LZDD01000003">
    <property type="protein sequence ID" value="OJF71194.1"/>
    <property type="molecule type" value="Genomic_DNA"/>
</dbReference>
<evidence type="ECO:0000313" key="2">
    <source>
        <dbReference type="EMBL" id="OJF71194.1"/>
    </source>
</evidence>
<organism evidence="2 3">
    <name type="scientific">Streptococcus bovimastitidis</name>
    <dbReference type="NCBI Taxonomy" id="1856638"/>
    <lineage>
        <taxon>Bacteria</taxon>
        <taxon>Bacillati</taxon>
        <taxon>Bacillota</taxon>
        <taxon>Bacilli</taxon>
        <taxon>Lactobacillales</taxon>
        <taxon>Streptococcaceae</taxon>
        <taxon>Streptococcus</taxon>
    </lineage>
</organism>
<gene>
    <name evidence="2" type="ORF">A9Q68_08305</name>
</gene>
<dbReference type="InterPro" id="IPR000182">
    <property type="entry name" value="GNAT_dom"/>
</dbReference>
<dbReference type="SUPFAM" id="SSF55729">
    <property type="entry name" value="Acyl-CoA N-acyltransferases (Nat)"/>
    <property type="match status" value="1"/>
</dbReference>
<protein>
    <submittedName>
        <fullName evidence="2">GNAT family acetyltransferase</fullName>
    </submittedName>
</protein>
<reference evidence="3" key="1">
    <citation type="submission" date="2016-06" db="EMBL/GenBank/DDBJ databases">
        <authorList>
            <person name="de Vries S.P.W."/>
            <person name="Hadjirin N.F."/>
            <person name="Lay E.M."/>
            <person name="Zadoks R.N."/>
            <person name="Peacock S.J."/>
            <person name="Parkhill J."/>
            <person name="Grant A.J."/>
            <person name="Mcdougall S."/>
            <person name="Holmes M.A."/>
        </authorList>
    </citation>
    <scope>NUCLEOTIDE SEQUENCE [LARGE SCALE GENOMIC DNA]</scope>
    <source>
        <strain evidence="3">NZ1587</strain>
    </source>
</reference>
<dbReference type="PANTHER" id="PTHR43792">
    <property type="entry name" value="GNAT FAMILY, PUTATIVE (AFU_ORTHOLOGUE AFUA_3G00765)-RELATED-RELATED"/>
    <property type="match status" value="1"/>
</dbReference>
<evidence type="ECO:0000259" key="1">
    <source>
        <dbReference type="PROSITE" id="PS51186"/>
    </source>
</evidence>
<dbReference type="InterPro" id="IPR016181">
    <property type="entry name" value="Acyl_CoA_acyltransferase"/>
</dbReference>
<evidence type="ECO:0000313" key="3">
    <source>
        <dbReference type="Proteomes" id="UP000182015"/>
    </source>
</evidence>
<keyword evidence="3" id="KW-1185">Reference proteome</keyword>
<comment type="caution">
    <text evidence="2">The sequence shown here is derived from an EMBL/GenBank/DDBJ whole genome shotgun (WGS) entry which is preliminary data.</text>
</comment>